<comment type="caution">
    <text evidence="2">The sequence shown here is derived from an EMBL/GenBank/DDBJ whole genome shotgun (WGS) entry which is preliminary data.</text>
</comment>
<evidence type="ECO:0000313" key="2">
    <source>
        <dbReference type="EMBL" id="GIH11825.1"/>
    </source>
</evidence>
<reference evidence="2" key="1">
    <citation type="submission" date="2021-01" db="EMBL/GenBank/DDBJ databases">
        <title>Whole genome shotgun sequence of Rhizocola hellebori NBRC 109834.</title>
        <authorList>
            <person name="Komaki H."/>
            <person name="Tamura T."/>
        </authorList>
    </citation>
    <scope>NUCLEOTIDE SEQUENCE</scope>
    <source>
        <strain evidence="2">NBRC 109834</strain>
    </source>
</reference>
<keyword evidence="3" id="KW-1185">Reference proteome</keyword>
<protein>
    <submittedName>
        <fullName evidence="2">Uncharacterized protein</fullName>
    </submittedName>
</protein>
<feature type="transmembrane region" description="Helical" evidence="1">
    <location>
        <begin position="67"/>
        <end position="90"/>
    </location>
</feature>
<dbReference type="AlphaFoldDB" id="A0A8J3QLB4"/>
<gene>
    <name evidence="2" type="ORF">Rhe02_98920</name>
</gene>
<evidence type="ECO:0000313" key="3">
    <source>
        <dbReference type="Proteomes" id="UP000612899"/>
    </source>
</evidence>
<organism evidence="2 3">
    <name type="scientific">Rhizocola hellebori</name>
    <dbReference type="NCBI Taxonomy" id="1392758"/>
    <lineage>
        <taxon>Bacteria</taxon>
        <taxon>Bacillati</taxon>
        <taxon>Actinomycetota</taxon>
        <taxon>Actinomycetes</taxon>
        <taxon>Micromonosporales</taxon>
        <taxon>Micromonosporaceae</taxon>
        <taxon>Rhizocola</taxon>
    </lineage>
</organism>
<dbReference type="Proteomes" id="UP000612899">
    <property type="component" value="Unassembled WGS sequence"/>
</dbReference>
<keyword evidence="1" id="KW-1133">Transmembrane helix</keyword>
<name>A0A8J3QLB4_9ACTN</name>
<proteinExistence type="predicted"/>
<keyword evidence="1" id="KW-0472">Membrane</keyword>
<accession>A0A8J3QLB4</accession>
<feature type="transmembrane region" description="Helical" evidence="1">
    <location>
        <begin position="33"/>
        <end position="55"/>
    </location>
</feature>
<dbReference type="EMBL" id="BONY01000191">
    <property type="protein sequence ID" value="GIH11825.1"/>
    <property type="molecule type" value="Genomic_DNA"/>
</dbReference>
<evidence type="ECO:0000256" key="1">
    <source>
        <dbReference type="SAM" id="Phobius"/>
    </source>
</evidence>
<keyword evidence="1" id="KW-0812">Transmembrane</keyword>
<sequence length="95" mass="9682">MGRGELLLIAAAVSAATAGDLIAAKTSLESTRIILVGLNLVLACMASLWFGGIASANWDKVVVDHGFISYGSTLMLIFSLVSGGASVVVANLRSS</sequence>